<keyword evidence="2" id="KW-1185">Reference proteome</keyword>
<dbReference type="RefSeq" id="XP_031441181.1">
    <property type="nucleotide sequence ID" value="XM_031585321.2"/>
</dbReference>
<dbReference type="GO" id="GO:0032391">
    <property type="term" value="C:photoreceptor connecting cilium"/>
    <property type="evidence" value="ECO:0007669"/>
    <property type="project" value="TreeGrafter"/>
</dbReference>
<reference evidence="3 4" key="1">
    <citation type="submission" date="2025-04" db="UniProtKB">
        <authorList>
            <consortium name="RefSeq"/>
        </authorList>
    </citation>
    <scope>IDENTIFICATION</scope>
</reference>
<organism evidence="2 4">
    <name type="scientific">Clupea harengus</name>
    <name type="common">Atlantic herring</name>
    <dbReference type="NCBI Taxonomy" id="7950"/>
    <lineage>
        <taxon>Eukaryota</taxon>
        <taxon>Metazoa</taxon>
        <taxon>Chordata</taxon>
        <taxon>Craniata</taxon>
        <taxon>Vertebrata</taxon>
        <taxon>Euteleostomi</taxon>
        <taxon>Actinopterygii</taxon>
        <taxon>Neopterygii</taxon>
        <taxon>Teleostei</taxon>
        <taxon>Clupei</taxon>
        <taxon>Clupeiformes</taxon>
        <taxon>Clupeoidei</taxon>
        <taxon>Clupeidae</taxon>
        <taxon>Clupea</taxon>
    </lineage>
</organism>
<dbReference type="AlphaFoldDB" id="A0A6P8GR53"/>
<dbReference type="RefSeq" id="XP_031441183.1">
    <property type="nucleotide sequence ID" value="XM_031585323.2"/>
</dbReference>
<accession>A0A6P8GR53</accession>
<feature type="coiled-coil region" evidence="1">
    <location>
        <begin position="106"/>
        <end position="133"/>
    </location>
</feature>
<evidence type="ECO:0000256" key="1">
    <source>
        <dbReference type="SAM" id="Coils"/>
    </source>
</evidence>
<dbReference type="Proteomes" id="UP000515152">
    <property type="component" value="Chromosome 18"/>
</dbReference>
<dbReference type="PANTHER" id="PTHR14240">
    <property type="entry name" value="RETINITIS PIGMENTOSA GTPASE REGULATOR-INTERACTING PROTEIN"/>
    <property type="match status" value="1"/>
</dbReference>
<evidence type="ECO:0000313" key="2">
    <source>
        <dbReference type="Proteomes" id="UP000515152"/>
    </source>
</evidence>
<dbReference type="OrthoDB" id="2133912at2759"/>
<dbReference type="GeneID" id="116224702"/>
<dbReference type="InterPro" id="IPR031139">
    <property type="entry name" value="RPGRIP1_fam"/>
</dbReference>
<dbReference type="GO" id="GO:1905515">
    <property type="term" value="P:non-motile cilium assembly"/>
    <property type="evidence" value="ECO:0007669"/>
    <property type="project" value="TreeGrafter"/>
</dbReference>
<gene>
    <name evidence="3 4" type="primary">LOC116224702</name>
</gene>
<dbReference type="GO" id="GO:0046548">
    <property type="term" value="P:retinal rod cell development"/>
    <property type="evidence" value="ECO:0007669"/>
    <property type="project" value="TreeGrafter"/>
</dbReference>
<sequence length="297" mass="33699">MSLALDETAGDLPVRDVGLRGGVMAAMQDSSRDTRLLRRPQVCKMKDRQRVISVPREQLEDQCFRLQEENALLKQHTRTQELKLRRLSTQLLRLREGRPGNTIGRDRETEDAIQELEARVATLESQKTLLQSKLGLARQHILDMGGRGPSRLHRGGLIGEGEVLHQGQTSSRNRLSLLEENRGDIERLKSSMHETQQVRVTKLELAAQSLIDTEESMKELKRQQADGHRLTIRENVDFIRLQKQLSDKSAALLLVQEKSSMLQEAYEAHLQEVSQIHQNSCVLVVLALRLLVSCSVL</sequence>
<name>A0A6P8GR53_CLUHA</name>
<keyword evidence="1" id="KW-0175">Coiled coil</keyword>
<proteinExistence type="predicted"/>
<dbReference type="KEGG" id="char:116224702"/>
<protein>
    <submittedName>
        <fullName evidence="3 4">Protein fantom-like</fullName>
    </submittedName>
</protein>
<evidence type="ECO:0000313" key="3">
    <source>
        <dbReference type="RefSeq" id="XP_031441181.1"/>
    </source>
</evidence>
<dbReference type="PANTHER" id="PTHR14240:SF1">
    <property type="entry name" value="PROTEIN FANTOM-RELATED"/>
    <property type="match status" value="1"/>
</dbReference>
<evidence type="ECO:0000313" key="4">
    <source>
        <dbReference type="RefSeq" id="XP_031441183.1"/>
    </source>
</evidence>